<gene>
    <name evidence="1" type="ORF">MRB53_007314</name>
</gene>
<protein>
    <submittedName>
        <fullName evidence="1">Uncharacterized protein</fullName>
    </submittedName>
</protein>
<keyword evidence="2" id="KW-1185">Reference proteome</keyword>
<name>A0ACC2MIG9_PERAE</name>
<sequence>MEEKVKAVLIVIEDDADSFAKRAEMFYKKRPELVRFVREYRDAYTSLAERYCHLVKDLQTANRTIATAFPNQVQFSIEDDDDEEFLPKAASPKSIKIPRAFSESPKLNMEFSEPRKEIKTPAPSLPEKSQGQKPGPHKNKVEASPEELDKLQKEILALQTEMESVRNSYESGLAKYWEIEERITGMQDKVCNLQDEFSISTIIEDNEARSLVAVAALRSCQDTLDHLQEQQKRSAEEARVESQKVKDIKRKLKILKDEFLSDQTVPDESTIEESENPDEEVYGLKQENMYFQSICEKVKEYLEMDYNTPLTVTDLAEKIDELVNMILALQTTISSQNALIKRLRLDTDRLQSLLQSLEQGEMNLTDDSKGLKEKLRELENELHGIQDLNHSVKDQNKKLQMGFTDVCHNLEDLYGKLDSGEKQDEDDDEDEDNDEDEDDIIGTEENDSFEDEPTEQCHEQEVMMTPANDSNDSEDPANDSKDSEDNMVEPDKETEGKKDHNLCVEDREDQESRNRTKSHVRRKFQSCSNLYAFCEFLQDPRNQDEVENTLPSQDEDNLDSPNLDSPNWQQLLSNESEDKEKIILAEYTAVLRNYKETKKKLYEIEHEKRGTFFETMALVKELKSANAMKEMEIQSLRKKLSLLETIPDGNLHHGSVESVEEESKSGVDNLRAKSLDGLNSDSLENLANEHSSDSKEIIDESSATASTQTPIGEEIEAALTVEPHVASSIEERFRKAVDEQLEENIQFWLRFGTSSQQIQKLQTETEDLHSQFSKLSSNSSDPSAKPEATPIINRLSELQTELSEWLEENASLKEELQCRNSSLSKMQQVITRTSMMCYETEQVEFTVYEATKFQGEVLNMQQENNKVESDLQTGLDHVRALQSEVDRILSKLQGDSKVTGSRNHPALNPASIPLESFIYVYKFANPNYSNQSSRVAFCCLGEKLAGLLKLGFSNPLCQNRGFVDLSTNRGFGGIFSRKMAWNLERCNLGLKLKVGVLPATETHVEEAIGAIKSGKVIAVPTDTLYGFACDACSKEAVHRIYEIKGRKQTSPLAICVADVSDIERFAVTDNLPCGLLDSLLPGPVTVVLRRGECSILEKSLNPGLDSIGVRVPDSNFIRIIARGSGSALALTSANLSGQPSSISIKDFENLWQHCAYVYDGGLLPSGRAGSTVIDLTKPGVYKILRPGSAMEETIAILESVRGKNLSLSLCLSCVCVVSDLQVLDKAFKGQDTMIETKKKKSKVFISEDDIPMTLRRFSATTLLTLLQEVAQFPGVKLDWNLLVKKTSTGISNAREYQMVWRHLAYRDILLEKVEDGDEPLDDDSDLEVELEPSPAVNGEAMTEAAACVKVLIASGSPSESCPSNRATVEAPLTINIPNGQSSCNPSDNPQQPRSAQGTNITIPVSVQKQPLPSVPSLEGLEGNGSASGNLPPRKRRKRWTPEEDMELIAAVQKCGEGNWANILKGDFKHDRTASQLSQRWAIIRKNKANLTTSIVSNSTGGALTEAQLAARQAVSMALNMPMKGSLLATSAVAVANLSSTNGNSSTAPAATSDASLLCIPLSEATTKAPVTSSPQILQQCQQAPSQTPLPKVASSSNPAPPKPRPTSKRLSAPAKNLPTGPNPLIQAAAVAAGARIATPSTAASLFKAAQSRNAVHIRQGGSVPQSSMPVARPLGTNTMTSLPPNVHYIRTSLMPHSSTYSGTMPSGPRPSNVQGGSGRSPSMIQPPPVGSTTSSNQQAVSECKSTSLTCGNSDSKRTTVPTVPAGIAAASEDKNAKEKKLENPGEVLKEQAREQASLTNSKTGGNHSVVDGAGENQNPVPRQTDVAANTSPGESLIEVDKTVDPTNREAGDEQIVGNIRTGENQIVTKKMASSPINEELVNQNVIDKTDENQEKQKVLPISDLEENISLVNAGHENQNVPDNQTGSPNTGEA</sequence>
<reference evidence="1 2" key="1">
    <citation type="journal article" date="2022" name="Hortic Res">
        <title>A haplotype resolved chromosomal level avocado genome allows analysis of novel avocado genes.</title>
        <authorList>
            <person name="Nath O."/>
            <person name="Fletcher S.J."/>
            <person name="Hayward A."/>
            <person name="Shaw L.M."/>
            <person name="Masouleh A.K."/>
            <person name="Furtado A."/>
            <person name="Henry R.J."/>
            <person name="Mitter N."/>
        </authorList>
    </citation>
    <scope>NUCLEOTIDE SEQUENCE [LARGE SCALE GENOMIC DNA]</scope>
    <source>
        <strain evidence="2">cv. Hass</strain>
    </source>
</reference>
<dbReference type="EMBL" id="CM056810">
    <property type="protein sequence ID" value="KAJ8645566.1"/>
    <property type="molecule type" value="Genomic_DNA"/>
</dbReference>
<evidence type="ECO:0000313" key="1">
    <source>
        <dbReference type="EMBL" id="KAJ8645566.1"/>
    </source>
</evidence>
<accession>A0ACC2MIG9</accession>
<organism evidence="1 2">
    <name type="scientific">Persea americana</name>
    <name type="common">Avocado</name>
    <dbReference type="NCBI Taxonomy" id="3435"/>
    <lineage>
        <taxon>Eukaryota</taxon>
        <taxon>Viridiplantae</taxon>
        <taxon>Streptophyta</taxon>
        <taxon>Embryophyta</taxon>
        <taxon>Tracheophyta</taxon>
        <taxon>Spermatophyta</taxon>
        <taxon>Magnoliopsida</taxon>
        <taxon>Magnoliidae</taxon>
        <taxon>Laurales</taxon>
        <taxon>Lauraceae</taxon>
        <taxon>Persea</taxon>
    </lineage>
</organism>
<dbReference type="Proteomes" id="UP001234297">
    <property type="component" value="Chromosome 2"/>
</dbReference>
<proteinExistence type="predicted"/>
<comment type="caution">
    <text evidence="1">The sequence shown here is derived from an EMBL/GenBank/DDBJ whole genome shotgun (WGS) entry which is preliminary data.</text>
</comment>
<evidence type="ECO:0000313" key="2">
    <source>
        <dbReference type="Proteomes" id="UP001234297"/>
    </source>
</evidence>